<sequence length="49" mass="5434">MFKLIKLLIYLCFFGFVGLVGYAYVGPFFGADFSAPQEEVRAPVVLNAD</sequence>
<evidence type="ECO:0000256" key="1">
    <source>
        <dbReference type="SAM" id="Phobius"/>
    </source>
</evidence>
<protein>
    <submittedName>
        <fullName evidence="2">Uncharacterized protein</fullName>
    </submittedName>
</protein>
<accession>A0A2R8BDX2</accession>
<dbReference type="Proteomes" id="UP000244880">
    <property type="component" value="Unassembled WGS sequence"/>
</dbReference>
<gene>
    <name evidence="2" type="ORF">ASD8599_02017</name>
</gene>
<proteinExistence type="predicted"/>
<dbReference type="EMBL" id="OMOR01000001">
    <property type="protein sequence ID" value="SPH21266.1"/>
    <property type="molecule type" value="Genomic_DNA"/>
</dbReference>
<feature type="transmembrane region" description="Helical" evidence="1">
    <location>
        <begin position="7"/>
        <end position="25"/>
    </location>
</feature>
<keyword evidence="1" id="KW-1133">Transmembrane helix</keyword>
<organism evidence="2 3">
    <name type="scientific">Ascidiaceihabitans donghaensis</name>
    <dbReference type="NCBI Taxonomy" id="1510460"/>
    <lineage>
        <taxon>Bacteria</taxon>
        <taxon>Pseudomonadati</taxon>
        <taxon>Pseudomonadota</taxon>
        <taxon>Alphaproteobacteria</taxon>
        <taxon>Rhodobacterales</taxon>
        <taxon>Paracoccaceae</taxon>
        <taxon>Ascidiaceihabitans</taxon>
    </lineage>
</organism>
<evidence type="ECO:0000313" key="3">
    <source>
        <dbReference type="Proteomes" id="UP000244880"/>
    </source>
</evidence>
<dbReference type="RefSeq" id="WP_181364457.1">
    <property type="nucleotide sequence ID" value="NZ_OMOR01000001.1"/>
</dbReference>
<reference evidence="2 3" key="1">
    <citation type="submission" date="2018-03" db="EMBL/GenBank/DDBJ databases">
        <authorList>
            <person name="Keele B.F."/>
        </authorList>
    </citation>
    <scope>NUCLEOTIDE SEQUENCE [LARGE SCALE GENOMIC DNA]</scope>
    <source>
        <strain evidence="2 3">CECT 8599</strain>
    </source>
</reference>
<evidence type="ECO:0000313" key="2">
    <source>
        <dbReference type="EMBL" id="SPH21266.1"/>
    </source>
</evidence>
<name>A0A2R8BDX2_9RHOB</name>
<keyword evidence="1" id="KW-0472">Membrane</keyword>
<keyword evidence="1" id="KW-0812">Transmembrane</keyword>
<dbReference type="AlphaFoldDB" id="A0A2R8BDX2"/>
<keyword evidence="3" id="KW-1185">Reference proteome</keyword>